<accession>A0ABQ8J4X5</accession>
<reference evidence="2 3" key="1">
    <citation type="journal article" date="2018" name="J. Allergy Clin. Immunol.">
        <title>High-quality assembly of Dermatophagoides pteronyssinus genome and transcriptome reveals a wide range of novel allergens.</title>
        <authorList>
            <person name="Liu X.Y."/>
            <person name="Yang K.Y."/>
            <person name="Wang M.Q."/>
            <person name="Kwok J.S."/>
            <person name="Zeng X."/>
            <person name="Yang Z."/>
            <person name="Xiao X.J."/>
            <person name="Lau C.P."/>
            <person name="Li Y."/>
            <person name="Huang Z.M."/>
            <person name="Ba J.G."/>
            <person name="Yim A.K."/>
            <person name="Ouyang C.Y."/>
            <person name="Ngai S.M."/>
            <person name="Chan T.F."/>
            <person name="Leung E.L."/>
            <person name="Liu L."/>
            <person name="Liu Z.G."/>
            <person name="Tsui S.K."/>
        </authorList>
    </citation>
    <scope>NUCLEOTIDE SEQUENCE [LARGE SCALE GENOMIC DNA]</scope>
    <source>
        <strain evidence="2">Derp</strain>
    </source>
</reference>
<keyword evidence="1" id="KW-0812">Transmembrane</keyword>
<keyword evidence="1" id="KW-0472">Membrane</keyword>
<dbReference type="EMBL" id="NJHN03000075">
    <property type="protein sequence ID" value="KAH9417629.1"/>
    <property type="molecule type" value="Genomic_DNA"/>
</dbReference>
<reference evidence="2 3" key="2">
    <citation type="journal article" date="2022" name="Mol. Biol. Evol.">
        <title>Comparative Genomics Reveals Insights into the Divergent Evolution of Astigmatic Mites and Household Pest Adaptations.</title>
        <authorList>
            <person name="Xiong Q."/>
            <person name="Wan A.T."/>
            <person name="Liu X."/>
            <person name="Fung C.S."/>
            <person name="Xiao X."/>
            <person name="Malainual N."/>
            <person name="Hou J."/>
            <person name="Wang L."/>
            <person name="Wang M."/>
            <person name="Yang K.Y."/>
            <person name="Cui Y."/>
            <person name="Leung E.L."/>
            <person name="Nong W."/>
            <person name="Shin S.K."/>
            <person name="Au S.W."/>
            <person name="Jeong K.Y."/>
            <person name="Chew F.T."/>
            <person name="Hui J.H."/>
            <person name="Leung T.F."/>
            <person name="Tungtrongchitr A."/>
            <person name="Zhong N."/>
            <person name="Liu Z."/>
            <person name="Tsui S.K."/>
        </authorList>
    </citation>
    <scope>NUCLEOTIDE SEQUENCE [LARGE SCALE GENOMIC DNA]</scope>
    <source>
        <strain evidence="2">Derp</strain>
    </source>
</reference>
<evidence type="ECO:0000313" key="2">
    <source>
        <dbReference type="EMBL" id="KAH9417629.1"/>
    </source>
</evidence>
<gene>
    <name evidence="2" type="ORF">DERP_010443</name>
</gene>
<dbReference type="Proteomes" id="UP000887458">
    <property type="component" value="Unassembled WGS sequence"/>
</dbReference>
<feature type="transmembrane region" description="Helical" evidence="1">
    <location>
        <begin position="12"/>
        <end position="31"/>
    </location>
</feature>
<proteinExistence type="predicted"/>
<comment type="caution">
    <text evidence="2">The sequence shown here is derived from an EMBL/GenBank/DDBJ whole genome shotgun (WGS) entry which is preliminary data.</text>
</comment>
<feature type="transmembrane region" description="Helical" evidence="1">
    <location>
        <begin position="70"/>
        <end position="89"/>
    </location>
</feature>
<organism evidence="2 3">
    <name type="scientific">Dermatophagoides pteronyssinus</name>
    <name type="common">European house dust mite</name>
    <dbReference type="NCBI Taxonomy" id="6956"/>
    <lineage>
        <taxon>Eukaryota</taxon>
        <taxon>Metazoa</taxon>
        <taxon>Ecdysozoa</taxon>
        <taxon>Arthropoda</taxon>
        <taxon>Chelicerata</taxon>
        <taxon>Arachnida</taxon>
        <taxon>Acari</taxon>
        <taxon>Acariformes</taxon>
        <taxon>Sarcoptiformes</taxon>
        <taxon>Astigmata</taxon>
        <taxon>Psoroptidia</taxon>
        <taxon>Analgoidea</taxon>
        <taxon>Pyroglyphidae</taxon>
        <taxon>Dermatophagoidinae</taxon>
        <taxon>Dermatophagoides</taxon>
    </lineage>
</organism>
<keyword evidence="1" id="KW-1133">Transmembrane helix</keyword>
<protein>
    <submittedName>
        <fullName evidence="2">Uncharacterized protein</fullName>
    </submittedName>
</protein>
<keyword evidence="3" id="KW-1185">Reference proteome</keyword>
<evidence type="ECO:0000313" key="3">
    <source>
        <dbReference type="Proteomes" id="UP000887458"/>
    </source>
</evidence>
<name>A0ABQ8J4X5_DERPT</name>
<sequence length="92" mass="11333">MDAKKILHSYLILEYLVLILYNMIDWILFVLKSKQYRLGSSQNYNLERNFSFNHRIAERQFGQQQQQQKFIILIRYICVLLDSLFFIWFPHE</sequence>
<evidence type="ECO:0000256" key="1">
    <source>
        <dbReference type="SAM" id="Phobius"/>
    </source>
</evidence>